<organism evidence="4 5">
    <name type="scientific">Mya arenaria</name>
    <name type="common">Soft-shell clam</name>
    <dbReference type="NCBI Taxonomy" id="6604"/>
    <lineage>
        <taxon>Eukaryota</taxon>
        <taxon>Metazoa</taxon>
        <taxon>Spiralia</taxon>
        <taxon>Lophotrochozoa</taxon>
        <taxon>Mollusca</taxon>
        <taxon>Bivalvia</taxon>
        <taxon>Autobranchia</taxon>
        <taxon>Heteroconchia</taxon>
        <taxon>Euheterodonta</taxon>
        <taxon>Imparidentia</taxon>
        <taxon>Neoheterodontei</taxon>
        <taxon>Myida</taxon>
        <taxon>Myoidea</taxon>
        <taxon>Myidae</taxon>
        <taxon>Mya</taxon>
    </lineage>
</organism>
<dbReference type="SUPFAM" id="SSF50978">
    <property type="entry name" value="WD40 repeat-like"/>
    <property type="match status" value="1"/>
</dbReference>
<feature type="repeat" description="WD" evidence="3">
    <location>
        <begin position="228"/>
        <end position="271"/>
    </location>
</feature>
<dbReference type="SMART" id="SM00320">
    <property type="entry name" value="WD40"/>
    <property type="match status" value="4"/>
</dbReference>
<evidence type="ECO:0000313" key="4">
    <source>
        <dbReference type="EMBL" id="WAR18816.1"/>
    </source>
</evidence>
<evidence type="ECO:0000256" key="2">
    <source>
        <dbReference type="ARBA" id="ARBA00022737"/>
    </source>
</evidence>
<proteinExistence type="predicted"/>
<protein>
    <submittedName>
        <fullName evidence="4">DCAF4-like protein</fullName>
    </submittedName>
</protein>
<dbReference type="InterPro" id="IPR001680">
    <property type="entry name" value="WD40_rpt"/>
</dbReference>
<evidence type="ECO:0000256" key="3">
    <source>
        <dbReference type="PROSITE-ProRule" id="PRU00221"/>
    </source>
</evidence>
<sequence length="321" mass="36698">MPKRRKNFSQPGRNREIPGFYYDHDKKRYFKIAPNHASGSCVYTKDSIDQRHAEEKRIEDATDMCSVGKHVILYTAINNLFEGESIAFMRGLHDETKHLDQEYLLGSKVAWSCAWNPVRHQMAIGCEKSAQIINAERRTMFELNTNKCDPLALTFSQRGGCLYAGVRKGEVQVFDAQRGRPNPVYRLPHASGVVSVKPVHNDLHLLTGDFSGKIQLWDTRQRGVVVEYEGHVNKCTRLPIHIDETENIVYAVGEDGYTRFWDFREGRLLYTLPPPGPVTRETMPCVQLSTHWANQPGNCGLIMARENKLHYYGRLPATHLL</sequence>
<keyword evidence="5" id="KW-1185">Reference proteome</keyword>
<dbReference type="Proteomes" id="UP001164746">
    <property type="component" value="Chromosome 11"/>
</dbReference>
<evidence type="ECO:0000313" key="5">
    <source>
        <dbReference type="Proteomes" id="UP001164746"/>
    </source>
</evidence>
<dbReference type="PANTHER" id="PTHR44472">
    <property type="entry name" value="DDB1- AND CUL4-ASSOCIATED FACTOR 4-RELATED"/>
    <property type="match status" value="1"/>
</dbReference>
<evidence type="ECO:0000256" key="1">
    <source>
        <dbReference type="ARBA" id="ARBA00022574"/>
    </source>
</evidence>
<dbReference type="Gene3D" id="2.130.10.10">
    <property type="entry name" value="YVTN repeat-like/Quinoprotein amine dehydrogenase"/>
    <property type="match status" value="1"/>
</dbReference>
<name>A0ABY7FDG7_MYAAR</name>
<gene>
    <name evidence="4" type="ORF">MAR_000654</name>
</gene>
<dbReference type="InterPro" id="IPR015943">
    <property type="entry name" value="WD40/YVTN_repeat-like_dom_sf"/>
</dbReference>
<keyword evidence="2" id="KW-0677">Repeat</keyword>
<dbReference type="Pfam" id="PF23761">
    <property type="entry name" value="Beta-prop_DCAF4"/>
    <property type="match status" value="1"/>
</dbReference>
<accession>A0ABY7FDG7</accession>
<dbReference type="InterPro" id="IPR052254">
    <property type="entry name" value="CUL4-DDB1_E3_ligase_receptor"/>
</dbReference>
<dbReference type="EMBL" id="CP111022">
    <property type="protein sequence ID" value="WAR18816.1"/>
    <property type="molecule type" value="Genomic_DNA"/>
</dbReference>
<dbReference type="InterPro" id="IPR036322">
    <property type="entry name" value="WD40_repeat_dom_sf"/>
</dbReference>
<keyword evidence="1 3" id="KW-0853">WD repeat</keyword>
<dbReference type="PROSITE" id="PS50082">
    <property type="entry name" value="WD_REPEATS_2"/>
    <property type="match status" value="1"/>
</dbReference>
<reference evidence="4" key="1">
    <citation type="submission" date="2022-11" db="EMBL/GenBank/DDBJ databases">
        <title>Centuries of genome instability and evolution in soft-shell clam transmissible cancer (bioRxiv).</title>
        <authorList>
            <person name="Hart S.F.M."/>
            <person name="Yonemitsu M.A."/>
            <person name="Giersch R.M."/>
            <person name="Beal B.F."/>
            <person name="Arriagada G."/>
            <person name="Davis B.W."/>
            <person name="Ostrander E.A."/>
            <person name="Goff S.P."/>
            <person name="Metzger M.J."/>
        </authorList>
    </citation>
    <scope>NUCLEOTIDE SEQUENCE</scope>
    <source>
        <strain evidence="4">MELC-2E11</strain>
        <tissue evidence="4">Siphon/mantle</tissue>
    </source>
</reference>
<dbReference type="PANTHER" id="PTHR44472:SF1">
    <property type="entry name" value="DDB1 AND CUL4 ASSOCIATED FACTOR 4"/>
    <property type="match status" value="1"/>
</dbReference>